<protein>
    <submittedName>
        <fullName evidence="11">Sodium/potassium-transporting ATPase alpha chain</fullName>
    </submittedName>
</protein>
<dbReference type="SFLD" id="SFLDS00003">
    <property type="entry name" value="Haloacid_Dehalogenase"/>
    <property type="match status" value="1"/>
</dbReference>
<dbReference type="InterPro" id="IPR044492">
    <property type="entry name" value="P_typ_ATPase_HD_dom"/>
</dbReference>
<organism evidence="11">
    <name type="scientific">Trepomonas sp. PC1</name>
    <dbReference type="NCBI Taxonomy" id="1076344"/>
    <lineage>
        <taxon>Eukaryota</taxon>
        <taxon>Metamonada</taxon>
        <taxon>Diplomonadida</taxon>
        <taxon>Hexamitidae</taxon>
        <taxon>Hexamitinae</taxon>
        <taxon>Trepomonas</taxon>
    </lineage>
</organism>
<dbReference type="GO" id="GO:0036376">
    <property type="term" value="P:sodium ion export across plasma membrane"/>
    <property type="evidence" value="ECO:0007669"/>
    <property type="project" value="TreeGrafter"/>
</dbReference>
<dbReference type="Pfam" id="PF13246">
    <property type="entry name" value="Cation_ATPase"/>
    <property type="match status" value="1"/>
</dbReference>
<dbReference type="PANTHER" id="PTHR43294">
    <property type="entry name" value="SODIUM/POTASSIUM-TRANSPORTING ATPASE SUBUNIT ALPHA"/>
    <property type="match status" value="1"/>
</dbReference>
<keyword evidence="2" id="KW-1003">Cell membrane</keyword>
<feature type="transmembrane region" description="Helical" evidence="9">
    <location>
        <begin position="109"/>
        <end position="128"/>
    </location>
</feature>
<dbReference type="Pfam" id="PF00690">
    <property type="entry name" value="Cation_ATPase_N"/>
    <property type="match status" value="1"/>
</dbReference>
<dbReference type="GO" id="GO:0016887">
    <property type="term" value="F:ATP hydrolysis activity"/>
    <property type="evidence" value="ECO:0007669"/>
    <property type="project" value="InterPro"/>
</dbReference>
<evidence type="ECO:0000256" key="7">
    <source>
        <dbReference type="ARBA" id="ARBA00022989"/>
    </source>
</evidence>
<evidence type="ECO:0000256" key="8">
    <source>
        <dbReference type="ARBA" id="ARBA00023136"/>
    </source>
</evidence>
<dbReference type="InterPro" id="IPR004014">
    <property type="entry name" value="ATPase_P-typ_cation-transptr_N"/>
</dbReference>
<dbReference type="GO" id="GO:1990573">
    <property type="term" value="P:potassium ion import across plasma membrane"/>
    <property type="evidence" value="ECO:0007669"/>
    <property type="project" value="TreeGrafter"/>
</dbReference>
<dbReference type="SUPFAM" id="SSF81660">
    <property type="entry name" value="Metal cation-transporting ATPase, ATP-binding domain N"/>
    <property type="match status" value="1"/>
</dbReference>
<dbReference type="InterPro" id="IPR023298">
    <property type="entry name" value="ATPase_P-typ_TM_dom_sf"/>
</dbReference>
<dbReference type="PRINTS" id="PR00121">
    <property type="entry name" value="NAKATPASE"/>
</dbReference>
<dbReference type="SUPFAM" id="SSF81665">
    <property type="entry name" value="Calcium ATPase, transmembrane domain M"/>
    <property type="match status" value="1"/>
</dbReference>
<dbReference type="Pfam" id="PF00689">
    <property type="entry name" value="Cation_ATPase_C"/>
    <property type="match status" value="1"/>
</dbReference>
<dbReference type="InterPro" id="IPR008250">
    <property type="entry name" value="ATPase_P-typ_transduc_dom_A_sf"/>
</dbReference>
<dbReference type="InterPro" id="IPR001757">
    <property type="entry name" value="P_typ_ATPase"/>
</dbReference>
<feature type="transmembrane region" description="Helical" evidence="9">
    <location>
        <begin position="835"/>
        <end position="862"/>
    </location>
</feature>
<dbReference type="Pfam" id="PF08282">
    <property type="entry name" value="Hydrolase_3"/>
    <property type="match status" value="1"/>
</dbReference>
<dbReference type="EMBL" id="GDID01003854">
    <property type="protein sequence ID" value="JAP92752.1"/>
    <property type="molecule type" value="Transcribed_RNA"/>
</dbReference>
<evidence type="ECO:0000256" key="9">
    <source>
        <dbReference type="SAM" id="Phobius"/>
    </source>
</evidence>
<dbReference type="Gene3D" id="1.20.1110.10">
    <property type="entry name" value="Calcium-transporting ATPase, transmembrane domain"/>
    <property type="match status" value="1"/>
</dbReference>
<dbReference type="GO" id="GO:0005524">
    <property type="term" value="F:ATP binding"/>
    <property type="evidence" value="ECO:0007669"/>
    <property type="project" value="UniProtKB-KW"/>
</dbReference>
<evidence type="ECO:0000256" key="1">
    <source>
        <dbReference type="ARBA" id="ARBA00004651"/>
    </source>
</evidence>
<dbReference type="SMART" id="SM00831">
    <property type="entry name" value="Cation_ATPase_N"/>
    <property type="match status" value="1"/>
</dbReference>
<feature type="transmembrane region" description="Helical" evidence="9">
    <location>
        <begin position="270"/>
        <end position="294"/>
    </location>
</feature>
<evidence type="ECO:0000256" key="5">
    <source>
        <dbReference type="ARBA" id="ARBA00022840"/>
    </source>
</evidence>
<evidence type="ECO:0000256" key="6">
    <source>
        <dbReference type="ARBA" id="ARBA00022967"/>
    </source>
</evidence>
<dbReference type="GO" id="GO:0006883">
    <property type="term" value="P:intracellular sodium ion homeostasis"/>
    <property type="evidence" value="ECO:0007669"/>
    <property type="project" value="TreeGrafter"/>
</dbReference>
<evidence type="ECO:0000259" key="10">
    <source>
        <dbReference type="SMART" id="SM00831"/>
    </source>
</evidence>
<evidence type="ECO:0000256" key="2">
    <source>
        <dbReference type="ARBA" id="ARBA00022475"/>
    </source>
</evidence>
<dbReference type="GO" id="GO:0030007">
    <property type="term" value="P:intracellular potassium ion homeostasis"/>
    <property type="evidence" value="ECO:0007669"/>
    <property type="project" value="TreeGrafter"/>
</dbReference>
<dbReference type="SUPFAM" id="SSF56784">
    <property type="entry name" value="HAD-like"/>
    <property type="match status" value="1"/>
</dbReference>
<feature type="domain" description="Cation-transporting P-type ATPase N-terminal" evidence="10">
    <location>
        <begin position="22"/>
        <end position="95"/>
    </location>
</feature>
<dbReference type="InterPro" id="IPR018303">
    <property type="entry name" value="ATPase_P-typ_P_site"/>
</dbReference>
<dbReference type="InterPro" id="IPR006068">
    <property type="entry name" value="ATPase_P-typ_cation-transptr_C"/>
</dbReference>
<dbReference type="InterPro" id="IPR023214">
    <property type="entry name" value="HAD_sf"/>
</dbReference>
<dbReference type="SUPFAM" id="SSF81653">
    <property type="entry name" value="Calcium ATPase, transduction domain A"/>
    <property type="match status" value="1"/>
</dbReference>
<dbReference type="GO" id="GO:0005886">
    <property type="term" value="C:plasma membrane"/>
    <property type="evidence" value="ECO:0007669"/>
    <property type="project" value="UniProtKB-SubCell"/>
</dbReference>
<keyword evidence="5" id="KW-0067">ATP-binding</keyword>
<feature type="transmembrane region" description="Helical" evidence="9">
    <location>
        <begin position="78"/>
        <end position="97"/>
    </location>
</feature>
<sequence>MNRQKKSEMKQNVIEQGDQQIQVQLIPIEQIIAQYQTSENGLPANRRAELLTKYGLNKMESAKKHHPIYYFFKSQIELFSGLLWIATIICIVIYIISQLKSIPGQEYNLYLAIVLILLNLLSGVMQFIQQIKSSKTIASFQNLIPQTSVIYQEGIQQTIDSEKLVPGDVLFVKAGLKCPADIRLFEQQQLKIDLSSFTGEAEPVQRLLKTEETEILRADNIVFGGCGVTQGSGKGIVIATGNNTQLGLQKKQLESIEQKETPIQKEIHKLVMFITIVSVLVGALFFGLSMAFGIDAITSFIFAVGIIVANVPEGLSLAITVSLSNAAKTLAKKNVLVKSLNDVETLGSVSVICSDKTGTLTRNQMTVCSVFDGVKINEVKWDYQNQKCFCSTNKEIQKILVINSSSSFDQQDQEQNILKKAVIGDASEAGILRFIQTLDQVNYQEIKDSFVKQVEIPFNSAHKFVLMQGTFQNQPLTTIKGAPEIVIRLCKTYLENGVQNPIDTAFLERFQLNYKSRAAKGERVIGLACMNESVPEDITVQQVKEGCLNLCFTGFVSMQDPPKDGVIEAVNDCRTASIQVVMVTGDHHLTAVAIAKQIGILTGGVDEFINEAEDVIEIAEFEPKTCFQQDKYTMLVDRISRTSMSFLPKEMQLGAVVTGDYIQSCTDDQLLAIVMQYKEIVFARTTPIQKHKIVRSFQRFEKIVAATGDGLNDAPALRQANVGVAMATGSDIARDAANIVLVNDSFATIVDGVKEGRLIFENLKKSMSYAITTTPPELIPFLLFVICGFPNALSSIVIILIDLATSIWPAFALGFESPEADIMNKPPRGRKDRMFSGALCWASYGKIGLFQALSLIITFIAVSSKEFYYWTGEYLPLSIFASVSHQDFQTVRLVDALQNASNINFTTEIPTIELLAQYINNMAQSSAFVSIVVTQFSHALIGRTRLNSIFQAKNNWKMWGAIGLMLAFACAFLYLPFLHGILQTVNVRFEYWCYNFPMAAFMLIYDEMRKLGLRKCEKGGKAFKYFYW</sequence>
<evidence type="ECO:0000256" key="3">
    <source>
        <dbReference type="ARBA" id="ARBA00022692"/>
    </source>
</evidence>
<dbReference type="AlphaFoldDB" id="A0A146K7D5"/>
<dbReference type="PANTHER" id="PTHR43294:SF21">
    <property type="entry name" value="CATION TRANSPORTING ATPASE"/>
    <property type="match status" value="1"/>
</dbReference>
<dbReference type="Gene3D" id="3.40.50.1000">
    <property type="entry name" value="HAD superfamily/HAD-like"/>
    <property type="match status" value="1"/>
</dbReference>
<dbReference type="FunFam" id="1.20.1110.10:FF:000095">
    <property type="entry name" value="Sodium/potassium-transporting ATPase subunit alpha-1"/>
    <property type="match status" value="1"/>
</dbReference>
<dbReference type="GO" id="GO:0005391">
    <property type="term" value="F:P-type sodium:potassium-exchanging transporter activity"/>
    <property type="evidence" value="ECO:0007669"/>
    <property type="project" value="TreeGrafter"/>
</dbReference>
<dbReference type="InterPro" id="IPR023299">
    <property type="entry name" value="ATPase_P-typ_cyto_dom_N"/>
</dbReference>
<dbReference type="InterPro" id="IPR050510">
    <property type="entry name" value="Cation_transp_ATPase_P-type"/>
</dbReference>
<dbReference type="Gene3D" id="3.40.1110.10">
    <property type="entry name" value="Calcium-transporting ATPase, cytoplasmic domain N"/>
    <property type="match status" value="1"/>
</dbReference>
<comment type="subcellular location">
    <subcellularLocation>
        <location evidence="1">Cell membrane</location>
        <topology evidence="1">Multi-pass membrane protein</topology>
    </subcellularLocation>
</comment>
<keyword evidence="8 9" id="KW-0472">Membrane</keyword>
<evidence type="ECO:0000256" key="4">
    <source>
        <dbReference type="ARBA" id="ARBA00022741"/>
    </source>
</evidence>
<reference evidence="11" key="1">
    <citation type="submission" date="2015-07" db="EMBL/GenBank/DDBJ databases">
        <title>Adaptation to a free-living lifestyle via gene acquisitions in the diplomonad Trepomonas sp. PC1.</title>
        <authorList>
            <person name="Xu F."/>
            <person name="Jerlstrom-Hultqvist J."/>
            <person name="Kolisko M."/>
            <person name="Simpson A.G.B."/>
            <person name="Roger A.J."/>
            <person name="Svard S.G."/>
            <person name="Andersson J.O."/>
        </authorList>
    </citation>
    <scope>NUCLEOTIDE SEQUENCE</scope>
    <source>
        <strain evidence="11">PC1</strain>
    </source>
</reference>
<dbReference type="Gene3D" id="2.70.150.10">
    <property type="entry name" value="Calcium-transporting ATPase, cytoplasmic transduction domain A"/>
    <property type="match status" value="1"/>
</dbReference>
<accession>A0A146K7D5</accession>
<gene>
    <name evidence="11" type="ORF">TPC1_15200</name>
</gene>
<keyword evidence="7 9" id="KW-1133">Transmembrane helix</keyword>
<name>A0A146K7D5_9EUKA</name>
<keyword evidence="3 9" id="KW-0812">Transmembrane</keyword>
<feature type="transmembrane region" description="Helical" evidence="9">
    <location>
        <begin position="958"/>
        <end position="977"/>
    </location>
</feature>
<keyword evidence="4" id="KW-0547">Nucleotide-binding</keyword>
<dbReference type="PRINTS" id="PR00119">
    <property type="entry name" value="CATATPASE"/>
</dbReference>
<dbReference type="InterPro" id="IPR059000">
    <property type="entry name" value="ATPase_P-type_domA"/>
</dbReference>
<dbReference type="PROSITE" id="PS00154">
    <property type="entry name" value="ATPASE_E1_E2"/>
    <property type="match status" value="1"/>
</dbReference>
<dbReference type="InterPro" id="IPR036412">
    <property type="entry name" value="HAD-like_sf"/>
</dbReference>
<dbReference type="Pfam" id="PF00122">
    <property type="entry name" value="E1-E2_ATPase"/>
    <property type="match status" value="1"/>
</dbReference>
<keyword evidence="6" id="KW-1278">Translocase</keyword>
<evidence type="ECO:0000313" key="11">
    <source>
        <dbReference type="EMBL" id="JAP92752.1"/>
    </source>
</evidence>
<dbReference type="GO" id="GO:1902600">
    <property type="term" value="P:proton transmembrane transport"/>
    <property type="evidence" value="ECO:0007669"/>
    <property type="project" value="TreeGrafter"/>
</dbReference>
<dbReference type="NCBIfam" id="TIGR01494">
    <property type="entry name" value="ATPase_P-type"/>
    <property type="match status" value="2"/>
</dbReference>
<proteinExistence type="predicted"/>
<dbReference type="FunFam" id="3.40.50.1000:FF:000001">
    <property type="entry name" value="Phospholipid-transporting ATPase IC"/>
    <property type="match status" value="1"/>
</dbReference>
<dbReference type="SFLD" id="SFLDF00027">
    <property type="entry name" value="p-type_atpase"/>
    <property type="match status" value="1"/>
</dbReference>
<dbReference type="SFLD" id="SFLDG00002">
    <property type="entry name" value="C1.7:_P-type_atpase_like"/>
    <property type="match status" value="1"/>
</dbReference>